<accession>A0AAD6VSV8</accession>
<dbReference type="Proteomes" id="UP001219525">
    <property type="component" value="Unassembled WGS sequence"/>
</dbReference>
<protein>
    <submittedName>
        <fullName evidence="2">Uncharacterized protein</fullName>
    </submittedName>
</protein>
<organism evidence="2 3">
    <name type="scientific">Mycena pura</name>
    <dbReference type="NCBI Taxonomy" id="153505"/>
    <lineage>
        <taxon>Eukaryota</taxon>
        <taxon>Fungi</taxon>
        <taxon>Dikarya</taxon>
        <taxon>Basidiomycota</taxon>
        <taxon>Agaricomycotina</taxon>
        <taxon>Agaricomycetes</taxon>
        <taxon>Agaricomycetidae</taxon>
        <taxon>Agaricales</taxon>
        <taxon>Marasmiineae</taxon>
        <taxon>Mycenaceae</taxon>
        <taxon>Mycena</taxon>
    </lineage>
</organism>
<dbReference type="AlphaFoldDB" id="A0AAD6VSV8"/>
<gene>
    <name evidence="2" type="ORF">GGX14DRAFT_676259</name>
</gene>
<evidence type="ECO:0000313" key="2">
    <source>
        <dbReference type="EMBL" id="KAJ7220862.1"/>
    </source>
</evidence>
<name>A0AAD6VSV8_9AGAR</name>
<evidence type="ECO:0000313" key="3">
    <source>
        <dbReference type="Proteomes" id="UP001219525"/>
    </source>
</evidence>
<dbReference type="EMBL" id="JARJCW010000009">
    <property type="protein sequence ID" value="KAJ7220862.1"/>
    <property type="molecule type" value="Genomic_DNA"/>
</dbReference>
<evidence type="ECO:0000256" key="1">
    <source>
        <dbReference type="SAM" id="MobiDB-lite"/>
    </source>
</evidence>
<comment type="caution">
    <text evidence="2">The sequence shown here is derived from an EMBL/GenBank/DDBJ whole genome shotgun (WGS) entry which is preliminary data.</text>
</comment>
<sequence length="228" mass="25029">MDLQVHPKVLAAPPKNLNTGNTEIAWFWIKDCSDKRVCAMENLTIRYTEGWEVNDPHQGSRMRPRSRKSTKDWWRDGRDKRGGIPVSEALVKGVSRGQYPPVATVVRKLVPPVHDLRDHLYDGMVPLANRQIILQCLGAFRQCIRLACPLTLHLEHSSGLGVLMPHNPSESVASLASLAGPVLRHASASPTRDAANVVDKVDIPVSLAQLFADLRAACDASPPPALCS</sequence>
<reference evidence="2" key="1">
    <citation type="submission" date="2023-03" db="EMBL/GenBank/DDBJ databases">
        <title>Massive genome expansion in bonnet fungi (Mycena s.s.) driven by repeated elements and novel gene families across ecological guilds.</title>
        <authorList>
            <consortium name="Lawrence Berkeley National Laboratory"/>
            <person name="Harder C.B."/>
            <person name="Miyauchi S."/>
            <person name="Viragh M."/>
            <person name="Kuo A."/>
            <person name="Thoen E."/>
            <person name="Andreopoulos B."/>
            <person name="Lu D."/>
            <person name="Skrede I."/>
            <person name="Drula E."/>
            <person name="Henrissat B."/>
            <person name="Morin E."/>
            <person name="Kohler A."/>
            <person name="Barry K."/>
            <person name="LaButti K."/>
            <person name="Morin E."/>
            <person name="Salamov A."/>
            <person name="Lipzen A."/>
            <person name="Mereny Z."/>
            <person name="Hegedus B."/>
            <person name="Baldrian P."/>
            <person name="Stursova M."/>
            <person name="Weitz H."/>
            <person name="Taylor A."/>
            <person name="Grigoriev I.V."/>
            <person name="Nagy L.G."/>
            <person name="Martin F."/>
            <person name="Kauserud H."/>
        </authorList>
    </citation>
    <scope>NUCLEOTIDE SEQUENCE</scope>
    <source>
        <strain evidence="2">9144</strain>
    </source>
</reference>
<proteinExistence type="predicted"/>
<keyword evidence="3" id="KW-1185">Reference proteome</keyword>
<feature type="compositionally biased region" description="Basic and acidic residues" evidence="1">
    <location>
        <begin position="69"/>
        <end position="78"/>
    </location>
</feature>
<feature type="region of interest" description="Disordered" evidence="1">
    <location>
        <begin position="54"/>
        <end position="78"/>
    </location>
</feature>